<comment type="subcellular location">
    <subcellularLocation>
        <location evidence="1">Secreted</location>
        <location evidence="1">Cell wall</location>
    </subcellularLocation>
</comment>
<evidence type="ECO:0000256" key="14">
    <source>
        <dbReference type="SAM" id="SignalP"/>
    </source>
</evidence>
<feature type="chain" id="PRO_5008056446" description="Probable beta-glucosidase btgE" evidence="14">
    <location>
        <begin position="19"/>
        <end position="558"/>
    </location>
</feature>
<evidence type="ECO:0000256" key="8">
    <source>
        <dbReference type="ARBA" id="ARBA00024983"/>
    </source>
</evidence>
<dbReference type="eggNOG" id="ENOG502QS0R">
    <property type="taxonomic scope" value="Eukaryota"/>
</dbReference>
<proteinExistence type="inferred from homology"/>
<reference evidence="15" key="1">
    <citation type="submission" date="2016-03" db="EMBL/GenBank/DDBJ databases">
        <title>Updated assembly of Pseudogymnoascus destructans, the fungus causing white-nose syndrome of bats.</title>
        <authorList>
            <person name="Palmer J.M."/>
            <person name="Drees K.P."/>
            <person name="Foster J.T."/>
            <person name="Lindner D.L."/>
        </authorList>
    </citation>
    <scope>NUCLEOTIDE SEQUENCE [LARGE SCALE GENOMIC DNA]</scope>
    <source>
        <strain evidence="15">20631-21</strain>
    </source>
</reference>
<evidence type="ECO:0000256" key="11">
    <source>
        <dbReference type="ARBA" id="ARBA00041516"/>
    </source>
</evidence>
<keyword evidence="3" id="KW-0134">Cell wall</keyword>
<dbReference type="GO" id="GO:0005576">
    <property type="term" value="C:extracellular region"/>
    <property type="evidence" value="ECO:0007669"/>
    <property type="project" value="TreeGrafter"/>
</dbReference>
<organism evidence="15">
    <name type="scientific">Pseudogymnoascus destructans</name>
    <dbReference type="NCBI Taxonomy" id="655981"/>
    <lineage>
        <taxon>Eukaryota</taxon>
        <taxon>Fungi</taxon>
        <taxon>Dikarya</taxon>
        <taxon>Ascomycota</taxon>
        <taxon>Pezizomycotina</taxon>
        <taxon>Leotiomycetes</taxon>
        <taxon>Thelebolales</taxon>
        <taxon>Thelebolaceae</taxon>
        <taxon>Pseudogymnoascus</taxon>
    </lineage>
</organism>
<dbReference type="InterPro" id="IPR017853">
    <property type="entry name" value="GH"/>
</dbReference>
<gene>
    <name evidence="15" type="ORF">VC83_05060</name>
</gene>
<evidence type="ECO:0000256" key="4">
    <source>
        <dbReference type="ARBA" id="ARBA00022525"/>
    </source>
</evidence>
<dbReference type="GO" id="GO:0042973">
    <property type="term" value="F:glucan endo-1,3-beta-D-glucosidase activity"/>
    <property type="evidence" value="ECO:0007669"/>
    <property type="project" value="TreeGrafter"/>
</dbReference>
<dbReference type="GeneID" id="36288127"/>
<name>A0A177A917_9PEZI</name>
<dbReference type="GO" id="GO:0009277">
    <property type="term" value="C:fungal-type cell wall"/>
    <property type="evidence" value="ECO:0007669"/>
    <property type="project" value="TreeGrafter"/>
</dbReference>
<dbReference type="RefSeq" id="XP_024323922.1">
    <property type="nucleotide sequence ID" value="XM_024468685.1"/>
</dbReference>
<evidence type="ECO:0000256" key="6">
    <source>
        <dbReference type="ARBA" id="ARBA00022801"/>
    </source>
</evidence>
<evidence type="ECO:0000256" key="13">
    <source>
        <dbReference type="SAM" id="MobiDB-lite"/>
    </source>
</evidence>
<dbReference type="Proteomes" id="UP000077154">
    <property type="component" value="Unassembled WGS sequence"/>
</dbReference>
<protein>
    <recommendedName>
        <fullName evidence="9">Probable beta-glucosidase btgE</fullName>
    </recommendedName>
    <alternativeName>
        <fullName evidence="10">Beta-D-glucoside glucohydrolase btgE</fullName>
    </alternativeName>
    <alternativeName>
        <fullName evidence="12">Cellobiase btgE</fullName>
    </alternativeName>
    <alternativeName>
        <fullName evidence="11">Gentiobiase btgE</fullName>
    </alternativeName>
</protein>
<dbReference type="SUPFAM" id="SSF51445">
    <property type="entry name" value="(Trans)glycosidases"/>
    <property type="match status" value="1"/>
</dbReference>
<keyword evidence="7" id="KW-0326">Glycosidase</keyword>
<evidence type="ECO:0000256" key="12">
    <source>
        <dbReference type="ARBA" id="ARBA00042762"/>
    </source>
</evidence>
<evidence type="ECO:0000256" key="7">
    <source>
        <dbReference type="ARBA" id="ARBA00023295"/>
    </source>
</evidence>
<evidence type="ECO:0000256" key="3">
    <source>
        <dbReference type="ARBA" id="ARBA00022512"/>
    </source>
</evidence>
<dbReference type="InterPro" id="IPR050732">
    <property type="entry name" value="Beta-glucan_modifiers"/>
</dbReference>
<evidence type="ECO:0000256" key="1">
    <source>
        <dbReference type="ARBA" id="ARBA00004191"/>
    </source>
</evidence>
<evidence type="ECO:0000256" key="2">
    <source>
        <dbReference type="ARBA" id="ARBA00008773"/>
    </source>
</evidence>
<accession>A0A177A917</accession>
<dbReference type="VEuPathDB" id="FungiDB:GMDG_01630"/>
<evidence type="ECO:0000256" key="5">
    <source>
        <dbReference type="ARBA" id="ARBA00022729"/>
    </source>
</evidence>
<feature type="signal peptide" evidence="14">
    <location>
        <begin position="1"/>
        <end position="18"/>
    </location>
</feature>
<evidence type="ECO:0000256" key="10">
    <source>
        <dbReference type="ARBA" id="ARBA00041495"/>
    </source>
</evidence>
<dbReference type="PANTHER" id="PTHR16631">
    <property type="entry name" value="GLUCAN 1,3-BETA-GLUCOSIDASE"/>
    <property type="match status" value="1"/>
</dbReference>
<evidence type="ECO:0000256" key="9">
    <source>
        <dbReference type="ARBA" id="ARBA00039284"/>
    </source>
</evidence>
<dbReference type="GO" id="GO:0071555">
    <property type="term" value="P:cell wall organization"/>
    <property type="evidence" value="ECO:0007669"/>
    <property type="project" value="TreeGrafter"/>
</dbReference>
<dbReference type="OrthoDB" id="4082933at2759"/>
<feature type="compositionally biased region" description="Low complexity" evidence="13">
    <location>
        <begin position="73"/>
        <end position="87"/>
    </location>
</feature>
<comment type="function">
    <text evidence="8">Beta-glucosidases are one of a number of cellulolytic enzymes involved in the degradation of cellulosic biomass. Catalyzes the last step releasing glucose from the inhibitory cellobiose.</text>
</comment>
<keyword evidence="6" id="KW-0378">Hydrolase</keyword>
<sequence length="558" mass="57171">MKGSFFAVAAAFAVGASAANHHAHGAFHKRGMAPSGVAGVAVGTAGAVESCGCTTRWETVTGEPTLHNPPPTSTKVTSSSSVVPVPTSTEAPVVPVVTVPVIPLPTPSPTTLQPGTHTIPATTITVTDETTVCAATSTKVPAGTHTYGGVTTVVVTATTVTCPVATVSTSNGVTTSIIVETTYVCPSAGTYTIAPSTTTVTDSTIFVYPTPTTVVPGTYTHPAITTTITETDYVVYCPYTSSAAELPVPTSTSPAPVQTTAAAVPSKPVVNKGGLGTDGDQWAITYTPYDQAGACKGASAVLADLKDIASKGFTAVRLYSADKTDCNGLENVSVGCAAHGLQLIVGVYIKETGIEGAKPQITSLSTFTRWDLVVLVVIGNESIFNGVCSAEELAAFIISSKQVFRNAGYTGPVTTTETLNVLQQHKGALCQAMDVVGANIHPFFNSATAAEDAGIFVKSQLDIVDQLCPGKTGINLETGWPSAGICNGAACPGPFKQAAAIKSIRKAVGGKSVVFSYHNDDWKNLGQFDCERSWGISSLFDIVGAVVDGVVDVADSVV</sequence>
<dbReference type="PANTHER" id="PTHR16631:SF24">
    <property type="entry name" value="FAMILY 17 GLUCOSIDASE SCW11-RELATED"/>
    <property type="match status" value="1"/>
</dbReference>
<comment type="similarity">
    <text evidence="2">Belongs to the glycosyl hydrolase 17 family.</text>
</comment>
<dbReference type="AlphaFoldDB" id="A0A177A917"/>
<evidence type="ECO:0000313" key="15">
    <source>
        <dbReference type="EMBL" id="OAF58638.1"/>
    </source>
</evidence>
<dbReference type="GO" id="GO:0009986">
    <property type="term" value="C:cell surface"/>
    <property type="evidence" value="ECO:0007669"/>
    <property type="project" value="TreeGrafter"/>
</dbReference>
<keyword evidence="4" id="KW-0964">Secreted</keyword>
<feature type="region of interest" description="Disordered" evidence="13">
    <location>
        <begin position="61"/>
        <end position="87"/>
    </location>
</feature>
<dbReference type="EMBL" id="KV441396">
    <property type="protein sequence ID" value="OAF58638.1"/>
    <property type="molecule type" value="Genomic_DNA"/>
</dbReference>
<keyword evidence="5 14" id="KW-0732">Signal</keyword>